<dbReference type="AlphaFoldDB" id="A0A804KNV4"/>
<name>A0A804KNV4_MUSAM</name>
<keyword evidence="3" id="KW-1185">Reference proteome</keyword>
<dbReference type="EMBL" id="HG996474">
    <property type="protein sequence ID" value="CAG1836517.1"/>
    <property type="molecule type" value="Genomic_DNA"/>
</dbReference>
<proteinExistence type="predicted"/>
<dbReference type="InParanoid" id="A0A804KNV4"/>
<evidence type="ECO:0000313" key="3">
    <source>
        <dbReference type="Proteomes" id="UP000012960"/>
    </source>
</evidence>
<dbReference type="EnsemblPlants" id="Ma09_t26180.1">
    <property type="protein sequence ID" value="Ma09_p26180.1"/>
    <property type="gene ID" value="Ma09_g26180"/>
</dbReference>
<evidence type="ECO:0000313" key="1">
    <source>
        <dbReference type="EMBL" id="CAG1836517.1"/>
    </source>
</evidence>
<organism evidence="2 3">
    <name type="scientific">Musa acuminata subsp. malaccensis</name>
    <name type="common">Wild banana</name>
    <name type="synonym">Musa malaccensis</name>
    <dbReference type="NCBI Taxonomy" id="214687"/>
    <lineage>
        <taxon>Eukaryota</taxon>
        <taxon>Viridiplantae</taxon>
        <taxon>Streptophyta</taxon>
        <taxon>Embryophyta</taxon>
        <taxon>Tracheophyta</taxon>
        <taxon>Spermatophyta</taxon>
        <taxon>Magnoliopsida</taxon>
        <taxon>Liliopsida</taxon>
        <taxon>Zingiberales</taxon>
        <taxon>Musaceae</taxon>
        <taxon>Musa</taxon>
    </lineage>
</organism>
<sequence length="87" mass="9211">MCICGAKHLVADDLIPNVTLRETINSFLVISSRSSSAGSSDMGSATSKALSPVFSVASMSKQKASSRTIFVVFVHQIVVNILVPRSI</sequence>
<dbReference type="Proteomes" id="UP000012960">
    <property type="component" value="Unplaced"/>
</dbReference>
<accession>A0A804KNV4</accession>
<reference evidence="2" key="2">
    <citation type="submission" date="2021-05" db="UniProtKB">
        <authorList>
            <consortium name="EnsemblPlants"/>
        </authorList>
    </citation>
    <scope>IDENTIFICATION</scope>
    <source>
        <strain evidence="2">subsp. malaccensis</strain>
    </source>
</reference>
<dbReference type="Gramene" id="Ma09_t26180.1">
    <property type="protein sequence ID" value="Ma09_p26180.1"/>
    <property type="gene ID" value="Ma09_g26180"/>
</dbReference>
<reference evidence="1" key="1">
    <citation type="submission" date="2021-03" db="EMBL/GenBank/DDBJ databases">
        <authorList>
            <consortium name="Genoscope - CEA"/>
            <person name="William W."/>
        </authorList>
    </citation>
    <scope>NUCLEOTIDE SEQUENCE</scope>
    <source>
        <strain evidence="1">Doubled-haploid Pahang</strain>
    </source>
</reference>
<gene>
    <name evidence="1" type="ORF">GSMUA_244860.1</name>
</gene>
<evidence type="ECO:0000313" key="2">
    <source>
        <dbReference type="EnsemblPlants" id="Ma09_p26180.1"/>
    </source>
</evidence>
<protein>
    <submittedName>
        <fullName evidence="1">(wild Malaysian banana) hypothetical protein</fullName>
    </submittedName>
</protein>